<dbReference type="PANTHER" id="PTHR12049:SF7">
    <property type="entry name" value="PROTEIN ARGININE METHYLTRANSFERASE NDUFAF7, MITOCHONDRIAL"/>
    <property type="match status" value="1"/>
</dbReference>
<accession>A0ABQ1IB83</accession>
<evidence type="ECO:0000313" key="5">
    <source>
        <dbReference type="Proteomes" id="UP000603352"/>
    </source>
</evidence>
<name>A0ABQ1IB83_9PROT</name>
<comment type="caution">
    <text evidence="4">The sequence shown here is derived from an EMBL/GenBank/DDBJ whole genome shotgun (WGS) entry which is preliminary data.</text>
</comment>
<dbReference type="RefSeq" id="WP_188575698.1">
    <property type="nucleotide sequence ID" value="NZ_BMDZ01000008.1"/>
</dbReference>
<evidence type="ECO:0000256" key="3">
    <source>
        <dbReference type="SAM" id="MobiDB-lite"/>
    </source>
</evidence>
<evidence type="ECO:0000256" key="2">
    <source>
        <dbReference type="ARBA" id="ARBA00022679"/>
    </source>
</evidence>
<dbReference type="InterPro" id="IPR003788">
    <property type="entry name" value="NDUFAF7"/>
</dbReference>
<feature type="compositionally biased region" description="Pro residues" evidence="3">
    <location>
        <begin position="1"/>
        <end position="12"/>
    </location>
</feature>
<protein>
    <submittedName>
        <fullName evidence="4">ATP synthase subunit beta</fullName>
    </submittedName>
</protein>
<dbReference type="Gene3D" id="3.40.50.12710">
    <property type="match status" value="1"/>
</dbReference>
<keyword evidence="2" id="KW-0808">Transferase</keyword>
<keyword evidence="1" id="KW-0489">Methyltransferase</keyword>
<dbReference type="PANTHER" id="PTHR12049">
    <property type="entry name" value="PROTEIN ARGININE METHYLTRANSFERASE NDUFAF7, MITOCHONDRIAL"/>
    <property type="match status" value="1"/>
</dbReference>
<reference evidence="5" key="1">
    <citation type="journal article" date="2019" name="Int. J. Syst. Evol. Microbiol.">
        <title>The Global Catalogue of Microorganisms (GCM) 10K type strain sequencing project: providing services to taxonomists for standard genome sequencing and annotation.</title>
        <authorList>
            <consortium name="The Broad Institute Genomics Platform"/>
            <consortium name="The Broad Institute Genome Sequencing Center for Infectious Disease"/>
            <person name="Wu L."/>
            <person name="Ma J."/>
        </authorList>
    </citation>
    <scope>NUCLEOTIDE SEQUENCE [LARGE SCALE GENOMIC DNA]</scope>
    <source>
        <strain evidence="5">CGMCC 1.10188</strain>
    </source>
</reference>
<evidence type="ECO:0000313" key="4">
    <source>
        <dbReference type="EMBL" id="GGB31239.1"/>
    </source>
</evidence>
<proteinExistence type="predicted"/>
<sequence>MAPTGDPAPQPSDTPGAPLPADTPIGRIIAGRIAHDGPMMVGSYMALALGHPVHGYYTAREPFGAGGDFVTAPEISQMFGELVGLWLAVAWDEAGRPARPLLVELGPGRGTLMADSLRAMRMLPGLLDMADVHLVEQSPRLKAAQAAMLSRCGLPRPVTWHDDIDDLPADRPVLLIANEFFDALPVQQLVRRPDGLWSERMIDLDPDRPGHFRYGLSPDPSPTAQLLTQRIAGAPLAAVPPGSLAEVQPAAIAIAGRVAARIAANGGAALIVDYGHGLSAPGDTFQAMRAHAHADPLIGPGLADLTVHVDFERLAAAATAAGAIAHGPVGQGRFLGRLGIGARAERLARAAPDGTARAAIATALRRLTAPDQMGTLFKVLALTPATTPPPGFAPVPGFDDA</sequence>
<organism evidence="4 5">
    <name type="scientific">Tistrella bauzanensis</name>
    <dbReference type="NCBI Taxonomy" id="657419"/>
    <lineage>
        <taxon>Bacteria</taxon>
        <taxon>Pseudomonadati</taxon>
        <taxon>Pseudomonadota</taxon>
        <taxon>Alphaproteobacteria</taxon>
        <taxon>Geminicoccales</taxon>
        <taxon>Geminicoccaceae</taxon>
        <taxon>Tistrella</taxon>
    </lineage>
</organism>
<dbReference type="InterPro" id="IPR038375">
    <property type="entry name" value="NDUFAF7_sf"/>
</dbReference>
<dbReference type="Proteomes" id="UP000603352">
    <property type="component" value="Unassembled WGS sequence"/>
</dbReference>
<dbReference type="EMBL" id="BMDZ01000008">
    <property type="protein sequence ID" value="GGB31239.1"/>
    <property type="molecule type" value="Genomic_DNA"/>
</dbReference>
<keyword evidence="5" id="KW-1185">Reference proteome</keyword>
<gene>
    <name evidence="4" type="ORF">GCM10011505_10790</name>
</gene>
<dbReference type="SUPFAM" id="SSF53335">
    <property type="entry name" value="S-adenosyl-L-methionine-dependent methyltransferases"/>
    <property type="match status" value="1"/>
</dbReference>
<evidence type="ECO:0000256" key="1">
    <source>
        <dbReference type="ARBA" id="ARBA00022603"/>
    </source>
</evidence>
<feature type="region of interest" description="Disordered" evidence="3">
    <location>
        <begin position="1"/>
        <end position="22"/>
    </location>
</feature>
<dbReference type="Pfam" id="PF02636">
    <property type="entry name" value="Methyltransf_28"/>
    <property type="match status" value="1"/>
</dbReference>
<dbReference type="InterPro" id="IPR029063">
    <property type="entry name" value="SAM-dependent_MTases_sf"/>
</dbReference>